<keyword evidence="3" id="KW-0324">Glycolysis</keyword>
<evidence type="ECO:0000256" key="4">
    <source>
        <dbReference type="ARBA" id="ARBA00023235"/>
    </source>
</evidence>
<dbReference type="SMART" id="SM00855">
    <property type="entry name" value="PGAM"/>
    <property type="match status" value="1"/>
</dbReference>
<dbReference type="GO" id="GO:0006096">
    <property type="term" value="P:glycolytic process"/>
    <property type="evidence" value="ECO:0007669"/>
    <property type="project" value="UniProtKB-KW"/>
</dbReference>
<accession>A0A373A4Y7</accession>
<comment type="caution">
    <text evidence="6">The sequence shown here is derived from an EMBL/GenBank/DDBJ whole genome shotgun (WGS) entry which is preliminary data.</text>
</comment>
<dbReference type="Gene3D" id="3.40.50.1240">
    <property type="entry name" value="Phosphoglycerate mutase-like"/>
    <property type="match status" value="1"/>
</dbReference>
<dbReference type="Pfam" id="PF00300">
    <property type="entry name" value="His_Phos_1"/>
    <property type="match status" value="1"/>
</dbReference>
<dbReference type="Proteomes" id="UP000263377">
    <property type="component" value="Unassembled WGS sequence"/>
</dbReference>
<name>A0A373A4Y7_9ACTN</name>
<evidence type="ECO:0000256" key="2">
    <source>
        <dbReference type="ARBA" id="ARBA00012028"/>
    </source>
</evidence>
<dbReference type="InterPro" id="IPR029033">
    <property type="entry name" value="His_PPase_superfam"/>
</dbReference>
<dbReference type="AlphaFoldDB" id="A0A373A4Y7"/>
<dbReference type="EC" id="5.4.2.11" evidence="2"/>
<dbReference type="InterPro" id="IPR013078">
    <property type="entry name" value="His_Pase_superF_clade-1"/>
</dbReference>
<dbReference type="EMBL" id="QVIG01000001">
    <property type="protein sequence ID" value="RGD63208.1"/>
    <property type="molecule type" value="Genomic_DNA"/>
</dbReference>
<dbReference type="RefSeq" id="WP_117491952.1">
    <property type="nucleotide sequence ID" value="NZ_QVIG01000001.1"/>
</dbReference>
<dbReference type="GO" id="GO:0004619">
    <property type="term" value="F:phosphoglycerate mutase activity"/>
    <property type="evidence" value="ECO:0007669"/>
    <property type="project" value="UniProtKB-EC"/>
</dbReference>
<feature type="region of interest" description="Disordered" evidence="5">
    <location>
        <begin position="1"/>
        <end position="56"/>
    </location>
</feature>
<proteinExistence type="inferred from homology"/>
<dbReference type="PANTHER" id="PTHR11931">
    <property type="entry name" value="PHOSPHOGLYCERATE MUTASE"/>
    <property type="match status" value="1"/>
</dbReference>
<keyword evidence="7" id="KW-1185">Reference proteome</keyword>
<dbReference type="CDD" id="cd07067">
    <property type="entry name" value="HP_PGM_like"/>
    <property type="match status" value="1"/>
</dbReference>
<protein>
    <recommendedName>
        <fullName evidence="2">phosphoglycerate mutase (2,3-diphosphoglycerate-dependent)</fullName>
        <ecNumber evidence="2">5.4.2.11</ecNumber>
    </recommendedName>
</protein>
<evidence type="ECO:0000256" key="1">
    <source>
        <dbReference type="ARBA" id="ARBA00006717"/>
    </source>
</evidence>
<evidence type="ECO:0000256" key="5">
    <source>
        <dbReference type="SAM" id="MobiDB-lite"/>
    </source>
</evidence>
<dbReference type="InterPro" id="IPR005952">
    <property type="entry name" value="Phosphogly_mut1"/>
</dbReference>
<evidence type="ECO:0000313" key="7">
    <source>
        <dbReference type="Proteomes" id="UP000263377"/>
    </source>
</evidence>
<feature type="compositionally biased region" description="Low complexity" evidence="5">
    <location>
        <begin position="10"/>
        <end position="50"/>
    </location>
</feature>
<comment type="similarity">
    <text evidence="1">Belongs to the phosphoglycerate mutase family. BPG-dependent PGAM subfamily.</text>
</comment>
<reference evidence="6 7" key="1">
    <citation type="submission" date="2018-08" db="EMBL/GenBank/DDBJ databases">
        <title>Diversity &amp; Physiological Properties of Lignin-Decomposing Actinobacteria from Soil.</title>
        <authorList>
            <person name="Roh S.G."/>
            <person name="Kim S.B."/>
        </authorList>
    </citation>
    <scope>NUCLEOTIDE SEQUENCE [LARGE SCALE GENOMIC DNA]</scope>
    <source>
        <strain evidence="6 7">MMS17-GH009</strain>
    </source>
</reference>
<dbReference type="SUPFAM" id="SSF53254">
    <property type="entry name" value="Phosphoglycerate mutase-like"/>
    <property type="match status" value="1"/>
</dbReference>
<sequence length="292" mass="31542">MAELGTTLNGQHQSTQGQHHHVTAQGQHGTTQGQHTAGHGPHTTGQGQHGTAHRPSAAGRLPSVLIATRHGESTANVEFQLAEAAGALSVPISCRDADIPLSLQGRQQAQALGHWWAGLPSADRPRSVWCSPYVRTAETARIALAQAAGLGSVPVTLAVRYDERLRDRELGVLEMLPKAAIEAKHPEEAARRRKMGELYYRPPGGESWADVALRVRSLLRDLCEEEAGRPVLLVAHDCTVLMLRYALDRLTEDQLTALGPVHNCSTSLWRAQDGRLRPDGWNGVGHLTAGTD</sequence>
<gene>
    <name evidence="6" type="ORF">DR950_29315</name>
</gene>
<organism evidence="6 7">
    <name type="scientific">Kitasatospora xanthocidica</name>
    <dbReference type="NCBI Taxonomy" id="83382"/>
    <lineage>
        <taxon>Bacteria</taxon>
        <taxon>Bacillati</taxon>
        <taxon>Actinomycetota</taxon>
        <taxon>Actinomycetes</taxon>
        <taxon>Kitasatosporales</taxon>
        <taxon>Streptomycetaceae</taxon>
        <taxon>Kitasatospora</taxon>
    </lineage>
</organism>
<evidence type="ECO:0000256" key="3">
    <source>
        <dbReference type="ARBA" id="ARBA00023152"/>
    </source>
</evidence>
<evidence type="ECO:0000313" key="6">
    <source>
        <dbReference type="EMBL" id="RGD63208.1"/>
    </source>
</evidence>
<keyword evidence="4" id="KW-0413">Isomerase</keyword>